<dbReference type="SMART" id="SM00065">
    <property type="entry name" value="GAF"/>
    <property type="match status" value="1"/>
</dbReference>
<dbReference type="Gene3D" id="1.10.10.10">
    <property type="entry name" value="Winged helix-like DNA-binding domain superfamily/Winged helix DNA-binding domain"/>
    <property type="match status" value="1"/>
</dbReference>
<dbReference type="Pfam" id="PF03861">
    <property type="entry name" value="ANTAR"/>
    <property type="match status" value="1"/>
</dbReference>
<evidence type="ECO:0000256" key="4">
    <source>
        <dbReference type="ARBA" id="ARBA00023163"/>
    </source>
</evidence>
<keyword evidence="1" id="KW-0808">Transferase</keyword>
<keyword evidence="7" id="KW-1185">Reference proteome</keyword>
<keyword evidence="3" id="KW-0805">Transcription regulation</keyword>
<dbReference type="SUPFAM" id="SSF52172">
    <property type="entry name" value="CheY-like"/>
    <property type="match status" value="1"/>
</dbReference>
<dbReference type="InterPro" id="IPR029016">
    <property type="entry name" value="GAF-like_dom_sf"/>
</dbReference>
<evidence type="ECO:0000313" key="6">
    <source>
        <dbReference type="EMBL" id="GIL28163.1"/>
    </source>
</evidence>
<dbReference type="GO" id="GO:0003723">
    <property type="term" value="F:RNA binding"/>
    <property type="evidence" value="ECO:0007669"/>
    <property type="project" value="InterPro"/>
</dbReference>
<dbReference type="InterPro" id="IPR005561">
    <property type="entry name" value="ANTAR"/>
</dbReference>
<dbReference type="EMBL" id="BOPO01000055">
    <property type="protein sequence ID" value="GIL28163.1"/>
    <property type="molecule type" value="Genomic_DNA"/>
</dbReference>
<dbReference type="AlphaFoldDB" id="A0A8J4ELU5"/>
<name>A0A8J4ELU5_9ACTN</name>
<dbReference type="Gene3D" id="3.30.450.40">
    <property type="match status" value="1"/>
</dbReference>
<dbReference type="RefSeq" id="WP_225918648.1">
    <property type="nucleotide sequence ID" value="NZ_BOPO01000055.1"/>
</dbReference>
<accession>A0A8J4ELU5</accession>
<feature type="domain" description="ANTAR" evidence="5">
    <location>
        <begin position="155"/>
        <end position="216"/>
    </location>
</feature>
<proteinExistence type="predicted"/>
<dbReference type="Pfam" id="PF13185">
    <property type="entry name" value="GAF_2"/>
    <property type="match status" value="1"/>
</dbReference>
<evidence type="ECO:0000256" key="2">
    <source>
        <dbReference type="ARBA" id="ARBA00022777"/>
    </source>
</evidence>
<evidence type="ECO:0000313" key="7">
    <source>
        <dbReference type="Proteomes" id="UP000614996"/>
    </source>
</evidence>
<dbReference type="InterPro" id="IPR003018">
    <property type="entry name" value="GAF"/>
</dbReference>
<organism evidence="6 7">
    <name type="scientific">Actinocatenispora comari</name>
    <dbReference type="NCBI Taxonomy" id="2807577"/>
    <lineage>
        <taxon>Bacteria</taxon>
        <taxon>Bacillati</taxon>
        <taxon>Actinomycetota</taxon>
        <taxon>Actinomycetes</taxon>
        <taxon>Micromonosporales</taxon>
        <taxon>Micromonosporaceae</taxon>
        <taxon>Actinocatenispora</taxon>
    </lineage>
</organism>
<dbReference type="GO" id="GO:0016301">
    <property type="term" value="F:kinase activity"/>
    <property type="evidence" value="ECO:0007669"/>
    <property type="project" value="UniProtKB-KW"/>
</dbReference>
<dbReference type="PIRSF" id="PIRSF036625">
    <property type="entry name" value="GAF_ANTAR"/>
    <property type="match status" value="1"/>
</dbReference>
<dbReference type="InterPro" id="IPR011006">
    <property type="entry name" value="CheY-like_superfamily"/>
</dbReference>
<dbReference type="SMART" id="SM01012">
    <property type="entry name" value="ANTAR"/>
    <property type="match status" value="1"/>
</dbReference>
<dbReference type="InterPro" id="IPR012074">
    <property type="entry name" value="GAF_ANTAR"/>
</dbReference>
<sequence length="225" mass="23963">MVEAETGSLPGEAERTDILRFTKGKYLRSAVGAAADSLGALAGITLTDAVGPWTVAASHELAARLDGLQYMLREGPYFAAVSTGRIVVCDDLVTDPGWPEFTPRATDNGITAALSVPFGEPDNPGVLNLYCQQPSRLRADAERLATALAAQLAVVVTLARHSANLAVALESRDLIGQAKGIIMERHKVDAERAFAVLARLSQERNTKLREVAGEIVRTGETGDLR</sequence>
<dbReference type="SUPFAM" id="SSF55781">
    <property type="entry name" value="GAF domain-like"/>
    <property type="match status" value="1"/>
</dbReference>
<gene>
    <name evidence="6" type="ORF">NUM_34170</name>
</gene>
<keyword evidence="2" id="KW-0418">Kinase</keyword>
<dbReference type="Proteomes" id="UP000614996">
    <property type="component" value="Unassembled WGS sequence"/>
</dbReference>
<evidence type="ECO:0000256" key="3">
    <source>
        <dbReference type="ARBA" id="ARBA00023015"/>
    </source>
</evidence>
<protein>
    <recommendedName>
        <fullName evidence="5">ANTAR domain-containing protein</fullName>
    </recommendedName>
</protein>
<reference evidence="7" key="1">
    <citation type="journal article" date="2021" name="Int. J. Syst. Evol. Microbiol.">
        <title>Actinocatenispora comari sp. nov., an endophytic actinomycete isolated from aerial parts of Comarum salesowianum.</title>
        <authorList>
            <person name="Oyunbileg N."/>
            <person name="Iizaka Y."/>
            <person name="Hamada M."/>
            <person name="Davaapurev B.O."/>
            <person name="Fukumoto A."/>
            <person name="Tsetseg B."/>
            <person name="Kato F."/>
            <person name="Tamura T."/>
            <person name="Batkhuu J."/>
            <person name="Anzai Y."/>
        </authorList>
    </citation>
    <scope>NUCLEOTIDE SEQUENCE [LARGE SCALE GENOMIC DNA]</scope>
    <source>
        <strain evidence="7">NUM-2625</strain>
    </source>
</reference>
<keyword evidence="4" id="KW-0804">Transcription</keyword>
<comment type="caution">
    <text evidence="6">The sequence shown here is derived from an EMBL/GenBank/DDBJ whole genome shotgun (WGS) entry which is preliminary data.</text>
</comment>
<dbReference type="PROSITE" id="PS50921">
    <property type="entry name" value="ANTAR"/>
    <property type="match status" value="1"/>
</dbReference>
<dbReference type="InterPro" id="IPR036388">
    <property type="entry name" value="WH-like_DNA-bd_sf"/>
</dbReference>
<evidence type="ECO:0000256" key="1">
    <source>
        <dbReference type="ARBA" id="ARBA00022679"/>
    </source>
</evidence>
<evidence type="ECO:0000259" key="5">
    <source>
        <dbReference type="PROSITE" id="PS50921"/>
    </source>
</evidence>